<reference evidence="7" key="1">
    <citation type="submission" date="2025-08" db="UniProtKB">
        <authorList>
            <consortium name="RefSeq"/>
        </authorList>
    </citation>
    <scope>IDENTIFICATION</scope>
    <source>
        <strain evidence="7">Nigerian</strain>
        <tissue evidence="7">Liver and blood</tissue>
    </source>
</reference>
<evidence type="ECO:0000256" key="3">
    <source>
        <dbReference type="ARBA" id="ARBA00023315"/>
    </source>
</evidence>
<keyword evidence="5" id="KW-0732">Signal</keyword>
<dbReference type="OrthoDB" id="10260017at2759"/>
<dbReference type="PRINTS" id="PR01543">
    <property type="entry name" value="ANATRNSFRASE"/>
</dbReference>
<dbReference type="AGR" id="Xenbase:XB-GENE-22062351"/>
<name>A0A8J0R220_XENTR</name>
<dbReference type="EC" id="2.3.1.5" evidence="2"/>
<dbReference type="RefSeq" id="XP_004915070.1">
    <property type="nucleotide sequence ID" value="XM_004915013.4"/>
</dbReference>
<dbReference type="SUPFAM" id="SSF54001">
    <property type="entry name" value="Cysteine proteinases"/>
    <property type="match status" value="1"/>
</dbReference>
<evidence type="ECO:0000256" key="1">
    <source>
        <dbReference type="ARBA" id="ARBA00006547"/>
    </source>
</evidence>
<dbReference type="InterPro" id="IPR001447">
    <property type="entry name" value="Arylamine_N-AcTrfase"/>
</dbReference>
<dbReference type="PANTHER" id="PTHR11786:SF3">
    <property type="entry name" value="ARYLAMINE N-ACETYLTRANSFERASE"/>
    <property type="match status" value="1"/>
</dbReference>
<keyword evidence="6" id="KW-1185">Reference proteome</keyword>
<feature type="chain" id="PRO_5035175314" description="arylamine N-acetyltransferase" evidence="5">
    <location>
        <begin position="34"/>
        <end position="359"/>
    </location>
</feature>
<gene>
    <name evidence="8" type="primary">nat2</name>
    <name evidence="7" type="synonym">LOC101734214</name>
</gene>
<dbReference type="InterPro" id="IPR038765">
    <property type="entry name" value="Papain-like_cys_pep_sf"/>
</dbReference>
<feature type="signal peptide" evidence="5">
    <location>
        <begin position="1"/>
        <end position="33"/>
    </location>
</feature>
<dbReference type="Gene3D" id="3.30.2140.20">
    <property type="match status" value="1"/>
</dbReference>
<keyword evidence="4" id="KW-0808">Transferase</keyword>
<evidence type="ECO:0000256" key="4">
    <source>
        <dbReference type="RuleBase" id="RU003452"/>
    </source>
</evidence>
<organism evidence="6 7">
    <name type="scientific">Xenopus tropicalis</name>
    <name type="common">Western clawed frog</name>
    <name type="synonym">Silurana tropicalis</name>
    <dbReference type="NCBI Taxonomy" id="8364"/>
    <lineage>
        <taxon>Eukaryota</taxon>
        <taxon>Metazoa</taxon>
        <taxon>Chordata</taxon>
        <taxon>Craniata</taxon>
        <taxon>Vertebrata</taxon>
        <taxon>Euteleostomi</taxon>
        <taxon>Amphibia</taxon>
        <taxon>Batrachia</taxon>
        <taxon>Anura</taxon>
        <taxon>Pipoidea</taxon>
        <taxon>Pipidae</taxon>
        <taxon>Xenopodinae</taxon>
        <taxon>Xenopus</taxon>
        <taxon>Silurana</taxon>
    </lineage>
</organism>
<evidence type="ECO:0000256" key="5">
    <source>
        <dbReference type="SAM" id="SignalP"/>
    </source>
</evidence>
<dbReference type="InterPro" id="IPR053710">
    <property type="entry name" value="Arylamine_NAT_domain_sf"/>
</dbReference>
<dbReference type="Pfam" id="PF00797">
    <property type="entry name" value="Acetyltransf_2"/>
    <property type="match status" value="1"/>
</dbReference>
<protein>
    <recommendedName>
        <fullName evidence="2">arylamine N-acetyltransferase</fullName>
        <ecNumber evidence="2">2.3.1.5</ecNumber>
    </recommendedName>
</protein>
<accession>A0A8J0R220</accession>
<comment type="similarity">
    <text evidence="1 4">Belongs to the arylamine N-acetyltransferase family.</text>
</comment>
<dbReference type="Xenbase" id="XB-GENE-22062351">
    <property type="gene designation" value="nat2"/>
</dbReference>
<dbReference type="GO" id="GO:0004060">
    <property type="term" value="F:arylamine N-acetyltransferase activity"/>
    <property type="evidence" value="ECO:0000318"/>
    <property type="project" value="GO_Central"/>
</dbReference>
<dbReference type="Proteomes" id="UP000008143">
    <property type="component" value="Chromosome 6"/>
</dbReference>
<dbReference type="KEGG" id="xtr:101734214"/>
<keyword evidence="3 4" id="KW-0012">Acyltransferase</keyword>
<evidence type="ECO:0000313" key="6">
    <source>
        <dbReference type="Proteomes" id="UP000008143"/>
    </source>
</evidence>
<sequence>MVPTTCIMSTLQIGSFRLHVSVICALPPALCSAYTTPPHYIQLLPSIHNPSPLQTAPPLYTQLLPEFNFHFGCPRWGKICDCSAGVGRMDLKGYLHRVGLSTQKPPSLTALRELHHRHLLSVPFGSLGIHSGERIILDHTLLYDKIVVRRQDGFCYENNGLFLWVLRESGYQPVVLSARVCNSITGVYGPPYDHMILAVELEGQRWLCDVGFGEGIAFPIPLEAGWEGEHPSGVFRLQKAEEEWYLERKEDGGWRSLYKFRLEEKRFEDFRDMCDYHQMSPSSIFFCKSFCSLLLPRGRATYMGCRLISTEYTAGGGTVKSTTELTEGEIPRVLRETFGIVLNGKLVPKDEPIVPPECD</sequence>
<dbReference type="AlphaFoldDB" id="A0A8J0R220"/>
<proteinExistence type="inferred from homology"/>
<evidence type="ECO:0000313" key="8">
    <source>
        <dbReference type="Xenbase" id="XB-GENE-22062351"/>
    </source>
</evidence>
<dbReference type="OMA" id="EMCQYHQ"/>
<dbReference type="PANTHER" id="PTHR11786">
    <property type="entry name" value="N-HYDROXYARYLAMINE O-ACETYLTRANSFERASE"/>
    <property type="match status" value="1"/>
</dbReference>
<evidence type="ECO:0000313" key="7">
    <source>
        <dbReference type="RefSeq" id="XP_004915070.1"/>
    </source>
</evidence>
<evidence type="ECO:0000256" key="2">
    <source>
        <dbReference type="ARBA" id="ARBA00012701"/>
    </source>
</evidence>